<evidence type="ECO:0000313" key="1">
    <source>
        <dbReference type="EMBL" id="EFA79201.1"/>
    </source>
</evidence>
<dbReference type="Gene3D" id="3.40.50.1820">
    <property type="entry name" value="alpha/beta hydrolase"/>
    <property type="match status" value="1"/>
</dbReference>
<gene>
    <name evidence="1" type="ORF">PPL_08028</name>
</gene>
<name>D3BHM4_HETP5</name>
<dbReference type="EMBL" id="ADBJ01000036">
    <property type="protein sequence ID" value="EFA79201.1"/>
    <property type="molecule type" value="Genomic_DNA"/>
</dbReference>
<sequence>MLLLFPFYSVATNNVGGSNSGGSFSNINYFGWNDYGVSVFPEFKDLKMHIRCYRNLNLTKINKPTAIFDSGLPFPSLAYADFIEELIAELPSMNIGKVCFFDRYGYGYSDPSPYALNSNETAYRLHESLRIAHINPPYILAGWSWGNVDNQFFAHNYMQDVVGILSIDGTDSGYATDSNNLGIISTATTYFNNLVAMQNNGTIKSFTEHNVVPMAYGYLPNNTNMTQSVVNKINNLFITEDFLNVALQELSIMISSTQLLANVYSAMNVTCPLSNIPFFVLTADQNDTVWNNRQTQMATMSSVSEHIFIKSSHFIPIDKPYFIVSSLKSLLKNVDKQIPINVLQSKNNSLKKYEGDETLVFLNSLAAKN</sequence>
<evidence type="ECO:0000313" key="2">
    <source>
        <dbReference type="Proteomes" id="UP000001396"/>
    </source>
</evidence>
<organism evidence="1 2">
    <name type="scientific">Heterostelium pallidum (strain ATCC 26659 / Pp 5 / PN500)</name>
    <name type="common">Cellular slime mold</name>
    <name type="synonym">Polysphondylium pallidum</name>
    <dbReference type="NCBI Taxonomy" id="670386"/>
    <lineage>
        <taxon>Eukaryota</taxon>
        <taxon>Amoebozoa</taxon>
        <taxon>Evosea</taxon>
        <taxon>Eumycetozoa</taxon>
        <taxon>Dictyostelia</taxon>
        <taxon>Acytosteliales</taxon>
        <taxon>Acytosteliaceae</taxon>
        <taxon>Heterostelium</taxon>
    </lineage>
</organism>
<reference evidence="1 2" key="1">
    <citation type="journal article" date="2011" name="Genome Res.">
        <title>Phylogeny-wide analysis of social amoeba genomes highlights ancient origins for complex intercellular communication.</title>
        <authorList>
            <person name="Heidel A.J."/>
            <person name="Lawal H.M."/>
            <person name="Felder M."/>
            <person name="Schilde C."/>
            <person name="Helps N.R."/>
            <person name="Tunggal B."/>
            <person name="Rivero F."/>
            <person name="John U."/>
            <person name="Schleicher M."/>
            <person name="Eichinger L."/>
            <person name="Platzer M."/>
            <person name="Noegel A.A."/>
            <person name="Schaap P."/>
            <person name="Gloeckner G."/>
        </authorList>
    </citation>
    <scope>NUCLEOTIDE SEQUENCE [LARGE SCALE GENOMIC DNA]</scope>
    <source>
        <strain evidence="2">ATCC 26659 / Pp 5 / PN500</strain>
    </source>
</reference>
<dbReference type="SUPFAM" id="SSF53474">
    <property type="entry name" value="alpha/beta-Hydrolases"/>
    <property type="match status" value="1"/>
</dbReference>
<dbReference type="RefSeq" id="XP_020431322.1">
    <property type="nucleotide sequence ID" value="XM_020578858.1"/>
</dbReference>
<accession>D3BHM4</accession>
<protein>
    <recommendedName>
        <fullName evidence="3">AB hydrolase-1 domain-containing protein</fullName>
    </recommendedName>
</protein>
<proteinExistence type="predicted"/>
<dbReference type="FunCoup" id="D3BHM4">
    <property type="interactions" value="3"/>
</dbReference>
<dbReference type="InParanoid" id="D3BHM4"/>
<keyword evidence="2" id="KW-1185">Reference proteome</keyword>
<dbReference type="InterPro" id="IPR029058">
    <property type="entry name" value="AB_hydrolase_fold"/>
</dbReference>
<dbReference type="GeneID" id="31363507"/>
<dbReference type="OMA" id="IAIDIRY"/>
<dbReference type="AlphaFoldDB" id="D3BHM4"/>
<comment type="caution">
    <text evidence="1">The sequence shown here is derived from an EMBL/GenBank/DDBJ whole genome shotgun (WGS) entry which is preliminary data.</text>
</comment>
<dbReference type="Proteomes" id="UP000001396">
    <property type="component" value="Unassembled WGS sequence"/>
</dbReference>
<evidence type="ECO:0008006" key="3">
    <source>
        <dbReference type="Google" id="ProtNLM"/>
    </source>
</evidence>